<feature type="region of interest" description="Disordered" evidence="1">
    <location>
        <begin position="21"/>
        <end position="85"/>
    </location>
</feature>
<feature type="compositionally biased region" description="Polar residues" evidence="1">
    <location>
        <begin position="69"/>
        <end position="80"/>
    </location>
</feature>
<feature type="signal peptide" evidence="2">
    <location>
        <begin position="1"/>
        <end position="19"/>
    </location>
</feature>
<dbReference type="AlphaFoldDB" id="A0A9N8DQR8"/>
<dbReference type="EMBL" id="CAICTM010000303">
    <property type="protein sequence ID" value="CAB9507393.1"/>
    <property type="molecule type" value="Genomic_DNA"/>
</dbReference>
<feature type="chain" id="PRO_5040198491" evidence="2">
    <location>
        <begin position="20"/>
        <end position="793"/>
    </location>
</feature>
<sequence>MKLAKGLYFLLALGATADTTPHLRARGGQTQKDRNTKKNDNNNNHGPAISSQHLKQEGLLLKPERTGDTAITSESSTAGTENGARDSDAFDQALRASWSNNTETANKKSERSFLMQQQQKRQLDLAEDIGDGALSMLDDAALLILGDAVPFKTCDAPNQQKGVVPDGFLDPLSGCYNSLAGPVQVLKRMIEALAGPLGDEPMVQELLNLVFAPLEELMKELSSLIPATGTICAGDFSVKNVTNPKGDMVGTCEGMPLSSANKDEWAIFGGELVLSPEVSTAVCQIPTTLEFSFCMGVSFCDILPSVAFFMDGGLMTCLLNYVGKGLQAITSGGGAAAATGVGAVVGGVAGAAAVVVEYVKIAIAVGFKHAGFGFSLSNSFEIPMALFNGEKLFHYVARPTTFEKLSLSIQSGTIHPQLKDWFELNGDVIHGTNILMPNGEPISKQLFDKGLADFDRALKNHVEKQFDNFQVQNVFQGKCRLSLNFRNIPIIGALFPKFEFEFGRASVFTSTGSAAVTLQDGSQQQVYPGMSAFIGQTGNEGALFDAVKKLMLSMGGIIDQVIDDTFPIANLIDENLATSVVEMVLEKLDLGKVPPNSNNKYYGIAVTMNVEYVGFVVQVPLLLGKSLDDPVSDFILKCGSDYKTFGCEITMDNMNAFIAAVAEEIAGGLLWVFQKTTEFLKLDEAAEIIGTAFEKAGEQLKDVFSKENIEDTIKDIVGGKLDVDIKFQELASIGYAAFNVLCKDEEGCKPDGEGHVELNHGGRLVAKSHVFQTEIFVCKVLAVKTAAVGKVWR</sequence>
<evidence type="ECO:0000313" key="3">
    <source>
        <dbReference type="EMBL" id="CAB9507393.1"/>
    </source>
</evidence>
<reference evidence="3" key="1">
    <citation type="submission" date="2020-06" db="EMBL/GenBank/DDBJ databases">
        <authorList>
            <consortium name="Plant Systems Biology data submission"/>
        </authorList>
    </citation>
    <scope>NUCLEOTIDE SEQUENCE</scope>
    <source>
        <strain evidence="3">D6</strain>
    </source>
</reference>
<gene>
    <name evidence="3" type="ORF">SEMRO_304_G112650.1</name>
</gene>
<accession>A0A9N8DQR8</accession>
<dbReference type="Proteomes" id="UP001153069">
    <property type="component" value="Unassembled WGS sequence"/>
</dbReference>
<comment type="caution">
    <text evidence="3">The sequence shown here is derived from an EMBL/GenBank/DDBJ whole genome shotgun (WGS) entry which is preliminary data.</text>
</comment>
<keyword evidence="4" id="KW-1185">Reference proteome</keyword>
<organism evidence="3 4">
    <name type="scientific">Seminavis robusta</name>
    <dbReference type="NCBI Taxonomy" id="568900"/>
    <lineage>
        <taxon>Eukaryota</taxon>
        <taxon>Sar</taxon>
        <taxon>Stramenopiles</taxon>
        <taxon>Ochrophyta</taxon>
        <taxon>Bacillariophyta</taxon>
        <taxon>Bacillariophyceae</taxon>
        <taxon>Bacillariophycidae</taxon>
        <taxon>Naviculales</taxon>
        <taxon>Naviculaceae</taxon>
        <taxon>Seminavis</taxon>
    </lineage>
</organism>
<evidence type="ECO:0000313" key="4">
    <source>
        <dbReference type="Proteomes" id="UP001153069"/>
    </source>
</evidence>
<feature type="compositionally biased region" description="Basic and acidic residues" evidence="1">
    <location>
        <begin position="31"/>
        <end position="40"/>
    </location>
</feature>
<proteinExistence type="predicted"/>
<keyword evidence="2" id="KW-0732">Signal</keyword>
<evidence type="ECO:0000256" key="1">
    <source>
        <dbReference type="SAM" id="MobiDB-lite"/>
    </source>
</evidence>
<protein>
    <submittedName>
        <fullName evidence="3">Uncharacterized protein</fullName>
    </submittedName>
</protein>
<name>A0A9N8DQR8_9STRA</name>
<evidence type="ECO:0000256" key="2">
    <source>
        <dbReference type="SAM" id="SignalP"/>
    </source>
</evidence>